<evidence type="ECO:0000313" key="4">
    <source>
        <dbReference type="Proteomes" id="UP000054516"/>
    </source>
</evidence>
<dbReference type="OrthoDB" id="73691at2759"/>
<evidence type="ECO:0000256" key="2">
    <source>
        <dbReference type="SAM" id="Phobius"/>
    </source>
</evidence>
<dbReference type="Proteomes" id="UP000054516">
    <property type="component" value="Unassembled WGS sequence"/>
</dbReference>
<evidence type="ECO:0000256" key="1">
    <source>
        <dbReference type="SAM" id="MobiDB-lite"/>
    </source>
</evidence>
<feature type="region of interest" description="Disordered" evidence="1">
    <location>
        <begin position="1"/>
        <end position="24"/>
    </location>
</feature>
<keyword evidence="2" id="KW-0812">Transmembrane</keyword>
<dbReference type="AlphaFoldDB" id="A0A1W2TVR9"/>
<sequence>MSLNTGARLLRQRIQPTPGQHGLYPRAASTSAILFRLVRNQSQLHSAARLASSPRLSKAAAQTQHRTASTSAPSQADPTAAETRDSARQQQPPPPPSGPADGPLSDPLNPPASTRPPPLDLPTRDPAVNVFVHFFRLGKAYMTFYKTGLKAVFTNRRLLRDLPDTSPPRLPLPPASAREAGASASPSGDKSSHPTRAALLLRARVRHDTARLPLFALVMLVCGEFTPLVVLLFPRLTPYTCRIPSQAAVIRRGAEARRAASLRALSYVSVDSAAALAEVGPGHVCRSLGLGSPVWDRLGLDVPFAASRARAAVALLARDDALIRAGGGVPALVDPEVVLACEERGIDTLDVALDVVPLRRRLEAWVAKSAPSHAVKAEAVAETKDDASDRITRLLLRLDGPL</sequence>
<keyword evidence="2" id="KW-0472">Membrane</keyword>
<gene>
    <name evidence="3" type="ORF">SAMD00023353_8500020</name>
</gene>
<accession>A0A1W2TVR9</accession>
<reference evidence="3" key="1">
    <citation type="submission" date="2016-03" db="EMBL/GenBank/DDBJ databases">
        <title>Draft genome sequence of Rosellinia necatrix.</title>
        <authorList>
            <person name="Kanematsu S."/>
        </authorList>
    </citation>
    <scope>NUCLEOTIDE SEQUENCE [LARGE SCALE GENOMIC DNA]</scope>
    <source>
        <strain evidence="3">W97</strain>
    </source>
</reference>
<evidence type="ECO:0000313" key="3">
    <source>
        <dbReference type="EMBL" id="GAP92743.2"/>
    </source>
</evidence>
<protein>
    <submittedName>
        <fullName evidence="3">Putative letm1-like protein</fullName>
    </submittedName>
</protein>
<name>A0A1W2TVR9_ROSNE</name>
<feature type="compositionally biased region" description="Pro residues" evidence="1">
    <location>
        <begin position="165"/>
        <end position="174"/>
    </location>
</feature>
<feature type="compositionally biased region" description="Polar residues" evidence="1">
    <location>
        <begin position="62"/>
        <end position="77"/>
    </location>
</feature>
<dbReference type="EMBL" id="DF977530">
    <property type="protein sequence ID" value="GAP92743.2"/>
    <property type="molecule type" value="Genomic_DNA"/>
</dbReference>
<dbReference type="OMA" id="HYVPKTF"/>
<feature type="region of interest" description="Disordered" evidence="1">
    <location>
        <begin position="161"/>
        <end position="194"/>
    </location>
</feature>
<keyword evidence="4" id="KW-1185">Reference proteome</keyword>
<feature type="compositionally biased region" description="Pro residues" evidence="1">
    <location>
        <begin position="108"/>
        <end position="120"/>
    </location>
</feature>
<feature type="transmembrane region" description="Helical" evidence="2">
    <location>
        <begin position="212"/>
        <end position="233"/>
    </location>
</feature>
<feature type="compositionally biased region" description="Low complexity" evidence="1">
    <location>
        <begin position="46"/>
        <end position="61"/>
    </location>
</feature>
<feature type="region of interest" description="Disordered" evidence="1">
    <location>
        <begin position="46"/>
        <end position="123"/>
    </location>
</feature>
<proteinExistence type="predicted"/>
<organism evidence="3">
    <name type="scientific">Rosellinia necatrix</name>
    <name type="common">White root-rot fungus</name>
    <dbReference type="NCBI Taxonomy" id="77044"/>
    <lineage>
        <taxon>Eukaryota</taxon>
        <taxon>Fungi</taxon>
        <taxon>Dikarya</taxon>
        <taxon>Ascomycota</taxon>
        <taxon>Pezizomycotina</taxon>
        <taxon>Sordariomycetes</taxon>
        <taxon>Xylariomycetidae</taxon>
        <taxon>Xylariales</taxon>
        <taxon>Xylariaceae</taxon>
        <taxon>Rosellinia</taxon>
    </lineage>
</organism>
<keyword evidence="2" id="KW-1133">Transmembrane helix</keyword>